<feature type="transmembrane region" description="Helical" evidence="1">
    <location>
        <begin position="275"/>
        <end position="302"/>
    </location>
</feature>
<feature type="transmembrane region" description="Helical" evidence="1">
    <location>
        <begin position="130"/>
        <end position="152"/>
    </location>
</feature>
<feature type="transmembrane region" description="Helical" evidence="1">
    <location>
        <begin position="212"/>
        <end position="232"/>
    </location>
</feature>
<sequence length="331" mass="36564">MSSVYRPLLRRAWSLTMHAKHLWLFGLFSALLVSGGEINVLLRNFDRLNALGVWASSVRERGFDLSFPMFTPWVGLPSGFYIVSAFLLLLVCFLIWFALVSQGALIWGIERERRRAHCHIEEGITAGRRGFWRTTALSMGFHLVTSLAWAIFSLPPFLLYLAFGSSAWYTIFLLVSFVCLIPIGLLCSLLYRLALVASLTESLSPLDALRSAWKLFLAHWLVVVETAIILTLGTTLAAIVALSVAVVGIIIIFGPLALLSFIIGVPLAVSLTLGAAVIAFFLSIMGVGALLATFQQAVWLLLYTRLKESPPFAKLVRVIALLPQLFPRRAS</sequence>
<evidence type="ECO:0000256" key="1">
    <source>
        <dbReference type="SAM" id="Phobius"/>
    </source>
</evidence>
<protein>
    <recommendedName>
        <fullName evidence="4">Glycerophosphoryl diester phosphodiesterase membrane domain-containing protein</fullName>
    </recommendedName>
</protein>
<accession>A0A1F7VFB5</accession>
<evidence type="ECO:0008006" key="4">
    <source>
        <dbReference type="Google" id="ProtNLM"/>
    </source>
</evidence>
<feature type="transmembrane region" description="Helical" evidence="1">
    <location>
        <begin position="167"/>
        <end position="191"/>
    </location>
</feature>
<keyword evidence="1" id="KW-0472">Membrane</keyword>
<feature type="transmembrane region" description="Helical" evidence="1">
    <location>
        <begin position="238"/>
        <end position="263"/>
    </location>
</feature>
<evidence type="ECO:0000313" key="3">
    <source>
        <dbReference type="Proteomes" id="UP000178264"/>
    </source>
</evidence>
<feature type="transmembrane region" description="Helical" evidence="1">
    <location>
        <begin position="79"/>
        <end position="109"/>
    </location>
</feature>
<name>A0A1F7VFB5_9BACT</name>
<proteinExistence type="predicted"/>
<evidence type="ECO:0000313" key="2">
    <source>
        <dbReference type="EMBL" id="OGL88808.1"/>
    </source>
</evidence>
<keyword evidence="1" id="KW-1133">Transmembrane helix</keyword>
<dbReference type="Proteomes" id="UP000178264">
    <property type="component" value="Unassembled WGS sequence"/>
</dbReference>
<organism evidence="2 3">
    <name type="scientific">Candidatus Uhrbacteria bacterium RIFCSPLOWO2_02_FULL_49_11</name>
    <dbReference type="NCBI Taxonomy" id="1802409"/>
    <lineage>
        <taxon>Bacteria</taxon>
        <taxon>Candidatus Uhriibacteriota</taxon>
    </lineage>
</organism>
<feature type="transmembrane region" description="Helical" evidence="1">
    <location>
        <begin position="21"/>
        <end position="42"/>
    </location>
</feature>
<reference evidence="2 3" key="1">
    <citation type="journal article" date="2016" name="Nat. Commun.">
        <title>Thousands of microbial genomes shed light on interconnected biogeochemical processes in an aquifer system.</title>
        <authorList>
            <person name="Anantharaman K."/>
            <person name="Brown C.T."/>
            <person name="Hug L.A."/>
            <person name="Sharon I."/>
            <person name="Castelle C.J."/>
            <person name="Probst A.J."/>
            <person name="Thomas B.C."/>
            <person name="Singh A."/>
            <person name="Wilkins M.J."/>
            <person name="Karaoz U."/>
            <person name="Brodie E.L."/>
            <person name="Williams K.H."/>
            <person name="Hubbard S.S."/>
            <person name="Banfield J.F."/>
        </authorList>
    </citation>
    <scope>NUCLEOTIDE SEQUENCE [LARGE SCALE GENOMIC DNA]</scope>
</reference>
<dbReference type="AlphaFoldDB" id="A0A1F7VFB5"/>
<gene>
    <name evidence="2" type="ORF">A3I42_04025</name>
</gene>
<keyword evidence="1" id="KW-0812">Transmembrane</keyword>
<comment type="caution">
    <text evidence="2">The sequence shown here is derived from an EMBL/GenBank/DDBJ whole genome shotgun (WGS) entry which is preliminary data.</text>
</comment>
<dbReference type="EMBL" id="MGER01000010">
    <property type="protein sequence ID" value="OGL88808.1"/>
    <property type="molecule type" value="Genomic_DNA"/>
</dbReference>